<name>A0A3M8AAC8_9BACL</name>
<keyword evidence="4" id="KW-1185">Reference proteome</keyword>
<reference evidence="1 4" key="2">
    <citation type="submission" date="2019-06" db="EMBL/GenBank/DDBJ databases">
        <title>Whole genome shotgun sequence of Brevibacillus agri NBRC 15538.</title>
        <authorList>
            <person name="Hosoyama A."/>
            <person name="Uohara A."/>
            <person name="Ohji S."/>
            <person name="Ichikawa N."/>
        </authorList>
    </citation>
    <scope>NUCLEOTIDE SEQUENCE [LARGE SCALE GENOMIC DNA]</scope>
    <source>
        <strain evidence="1 4">NBRC 15538</strain>
    </source>
</reference>
<gene>
    <name evidence="1" type="ORF">BAG01nite_08900</name>
    <name evidence="2" type="ORF">EB820_23785</name>
</gene>
<reference evidence="2 3" key="1">
    <citation type="submission" date="2018-10" db="EMBL/GenBank/DDBJ databases">
        <title>Phylogenomics of Brevibacillus.</title>
        <authorList>
            <person name="Dunlap C."/>
        </authorList>
    </citation>
    <scope>NUCLEOTIDE SEQUENCE [LARGE SCALE GENOMIC DNA]</scope>
    <source>
        <strain evidence="2 3">NRRL NRS 1219</strain>
    </source>
</reference>
<sequence>MQTWNEPFLAEQFHLTTTHRTDALLSIKASDLLQARHAEQLVQTYAPLIKAHDQKPVGTYAASWLSGLGLGLQYALSVWNVAIRIPLDQLTIELYDADGYVQFSFVVDEWHKAEGPSTSTARSAWRAEQYRQFYGHTLRPLFQVLADATGNPLKMIWGQLPTRFNYYLDTFVQEAREEAIRQRLRDDYAALCDELDGECFGLPKNPFAVKVRWVEDMRDPNKQVRLKNQCCLYYQTGDGQYCYTCPRLKEDERAARRQAALQA</sequence>
<proteinExistence type="predicted"/>
<dbReference type="Proteomes" id="UP000317180">
    <property type="component" value="Unassembled WGS sequence"/>
</dbReference>
<evidence type="ECO:0000313" key="1">
    <source>
        <dbReference type="EMBL" id="GED24788.1"/>
    </source>
</evidence>
<dbReference type="GeneID" id="82811772"/>
<evidence type="ECO:0000313" key="3">
    <source>
        <dbReference type="Proteomes" id="UP000276178"/>
    </source>
</evidence>
<organism evidence="2 3">
    <name type="scientific">Brevibacillus agri</name>
    <dbReference type="NCBI Taxonomy" id="51101"/>
    <lineage>
        <taxon>Bacteria</taxon>
        <taxon>Bacillati</taxon>
        <taxon>Bacillota</taxon>
        <taxon>Bacilli</taxon>
        <taxon>Bacillales</taxon>
        <taxon>Paenibacillaceae</taxon>
        <taxon>Brevibacillus</taxon>
    </lineage>
</organism>
<comment type="caution">
    <text evidence="2">The sequence shown here is derived from an EMBL/GenBank/DDBJ whole genome shotgun (WGS) entry which is preliminary data.</text>
</comment>
<evidence type="ECO:0000313" key="4">
    <source>
        <dbReference type="Proteomes" id="UP000317180"/>
    </source>
</evidence>
<accession>A0A3M8AAC8</accession>
<dbReference type="RefSeq" id="WP_122953427.1">
    <property type="nucleotide sequence ID" value="NZ_BJOD01000008.1"/>
</dbReference>
<dbReference type="EMBL" id="RHHN01000089">
    <property type="protein sequence ID" value="RNB48108.1"/>
    <property type="molecule type" value="Genomic_DNA"/>
</dbReference>
<dbReference type="Proteomes" id="UP000276178">
    <property type="component" value="Unassembled WGS sequence"/>
</dbReference>
<evidence type="ECO:0000313" key="2">
    <source>
        <dbReference type="EMBL" id="RNB48108.1"/>
    </source>
</evidence>
<dbReference type="EMBL" id="BJOD01000008">
    <property type="protein sequence ID" value="GED24788.1"/>
    <property type="molecule type" value="Genomic_DNA"/>
</dbReference>
<dbReference type="AlphaFoldDB" id="A0A3M8AAC8"/>
<protein>
    <submittedName>
        <fullName evidence="2">Fe-S oxidoreductase</fullName>
    </submittedName>
</protein>
<dbReference type="OrthoDB" id="2819999at2"/>